<accession>A0A1G7WHQ8</accession>
<name>A0A1G7WHQ8_9BACT</name>
<dbReference type="EMBL" id="FNAN01000022">
    <property type="protein sequence ID" value="SDG71492.1"/>
    <property type="molecule type" value="Genomic_DNA"/>
</dbReference>
<proteinExistence type="predicted"/>
<dbReference type="Proteomes" id="UP000198748">
    <property type="component" value="Unassembled WGS sequence"/>
</dbReference>
<organism evidence="1 2">
    <name type="scientific">Dyadobacter soli</name>
    <dbReference type="NCBI Taxonomy" id="659014"/>
    <lineage>
        <taxon>Bacteria</taxon>
        <taxon>Pseudomonadati</taxon>
        <taxon>Bacteroidota</taxon>
        <taxon>Cytophagia</taxon>
        <taxon>Cytophagales</taxon>
        <taxon>Spirosomataceae</taxon>
        <taxon>Dyadobacter</taxon>
    </lineage>
</organism>
<dbReference type="AlphaFoldDB" id="A0A1G7WHQ8"/>
<reference evidence="2" key="1">
    <citation type="submission" date="2016-10" db="EMBL/GenBank/DDBJ databases">
        <authorList>
            <person name="Varghese N."/>
            <person name="Submissions S."/>
        </authorList>
    </citation>
    <scope>NUCLEOTIDE SEQUENCE [LARGE SCALE GENOMIC DNA]</scope>
    <source>
        <strain evidence="2">DSM 25329</strain>
    </source>
</reference>
<protein>
    <submittedName>
        <fullName evidence="1">Uncharacterized protein</fullName>
    </submittedName>
</protein>
<gene>
    <name evidence="1" type="ORF">SAMN04487996_12251</name>
</gene>
<evidence type="ECO:0000313" key="2">
    <source>
        <dbReference type="Proteomes" id="UP000198748"/>
    </source>
</evidence>
<keyword evidence="2" id="KW-1185">Reference proteome</keyword>
<sequence length="213" mass="24600">MRQNNKYLQKVYEEMDIYQQHLLDGKELTVQQQETFQKIDVIRGWLRDGFSDVDVIKLAKNDPRIQVQDRRARELLAMAYQVFADLRQLRSRDGIKYMYAEQFRRAGQLIMSKIVALANVPDAEDMTDLEMRLALMQEDTGGAKEISLLMKEYTRVMKEAGLIDGAYDNSKIGTDEKKKPTKIVIKRKTVITPDGVVKSDELNEQATYELSGE</sequence>
<evidence type="ECO:0000313" key="1">
    <source>
        <dbReference type="EMBL" id="SDG71492.1"/>
    </source>
</evidence>
<dbReference type="STRING" id="659014.SAMN04487996_12251"/>
<dbReference type="OrthoDB" id="947980at2"/>
<dbReference type="RefSeq" id="WP_090156685.1">
    <property type="nucleotide sequence ID" value="NZ_FNAN01000022.1"/>
</dbReference>